<dbReference type="RefSeq" id="WP_207043691.1">
    <property type="nucleotide sequence ID" value="NZ_JAFLNC010000002.1"/>
</dbReference>
<comment type="caution">
    <text evidence="2">The sequence shown here is derived from an EMBL/GenBank/DDBJ whole genome shotgun (WGS) entry which is preliminary data.</text>
</comment>
<feature type="transmembrane region" description="Helical" evidence="1">
    <location>
        <begin position="7"/>
        <end position="27"/>
    </location>
</feature>
<accession>A0ABS3F617</accession>
<feature type="transmembrane region" description="Helical" evidence="1">
    <location>
        <begin position="33"/>
        <end position="53"/>
    </location>
</feature>
<keyword evidence="3" id="KW-1185">Reference proteome</keyword>
<organism evidence="2 3">
    <name type="scientific">Sneathiella sedimenti</name>
    <dbReference type="NCBI Taxonomy" id="2816034"/>
    <lineage>
        <taxon>Bacteria</taxon>
        <taxon>Pseudomonadati</taxon>
        <taxon>Pseudomonadota</taxon>
        <taxon>Alphaproteobacteria</taxon>
        <taxon>Sneathiellales</taxon>
        <taxon>Sneathiellaceae</taxon>
        <taxon>Sneathiella</taxon>
    </lineage>
</organism>
<dbReference type="EMBL" id="JAFLNC010000002">
    <property type="protein sequence ID" value="MBO0333402.1"/>
    <property type="molecule type" value="Genomic_DNA"/>
</dbReference>
<protein>
    <submittedName>
        <fullName evidence="2">Uncharacterized protein</fullName>
    </submittedName>
</protein>
<gene>
    <name evidence="2" type="ORF">J0X12_07245</name>
</gene>
<keyword evidence="1" id="KW-0812">Transmembrane</keyword>
<evidence type="ECO:0000256" key="1">
    <source>
        <dbReference type="SAM" id="Phobius"/>
    </source>
</evidence>
<evidence type="ECO:0000313" key="3">
    <source>
        <dbReference type="Proteomes" id="UP000664761"/>
    </source>
</evidence>
<sequence>MKLDTIALILAVFGGLAYLLFLIFAGATSPFPIGTVLFIVLAIFIYLLVRVLLQRYGNAEDDFYEQNIDQ</sequence>
<keyword evidence="1" id="KW-1133">Transmembrane helix</keyword>
<proteinExistence type="predicted"/>
<evidence type="ECO:0000313" key="2">
    <source>
        <dbReference type="EMBL" id="MBO0333402.1"/>
    </source>
</evidence>
<dbReference type="Proteomes" id="UP000664761">
    <property type="component" value="Unassembled WGS sequence"/>
</dbReference>
<reference evidence="2 3" key="1">
    <citation type="submission" date="2021-03" db="EMBL/GenBank/DDBJ databases">
        <title>Sneathiella sp. CAU 1612 isolated from Kang Won-do.</title>
        <authorList>
            <person name="Kim W."/>
        </authorList>
    </citation>
    <scope>NUCLEOTIDE SEQUENCE [LARGE SCALE GENOMIC DNA]</scope>
    <source>
        <strain evidence="2 3">CAU 1612</strain>
    </source>
</reference>
<keyword evidence="1" id="KW-0472">Membrane</keyword>
<name>A0ABS3F617_9PROT</name>